<sequence length="86" mass="9266">MSDHMGPNKHSERSDRRFAVSSNRGQASHRVRYVETGGGAVDPDECTFCQAVPDLGDSIADSGKVRATQVVCAPESSEREGEASER</sequence>
<dbReference type="RefSeq" id="WP_206557254.1">
    <property type="nucleotide sequence ID" value="NZ_JAFKDB010000008.1"/>
</dbReference>
<name>A0ABS3BAU6_9GAMM</name>
<evidence type="ECO:0000313" key="2">
    <source>
        <dbReference type="EMBL" id="MBN7768990.1"/>
    </source>
</evidence>
<protein>
    <submittedName>
        <fullName evidence="2">Uncharacterized protein</fullName>
    </submittedName>
</protein>
<reference evidence="2 3" key="1">
    <citation type="submission" date="2021-02" db="EMBL/GenBank/DDBJ databases">
        <title>PHA producing bacteria isolated from coastal sediment in Guangdong, Shenzhen.</title>
        <authorList>
            <person name="Zheng W."/>
            <person name="Yu S."/>
            <person name="Huang Y."/>
        </authorList>
    </citation>
    <scope>NUCLEOTIDE SEQUENCE [LARGE SCALE GENOMIC DNA]</scope>
    <source>
        <strain evidence="2 3">TN21-5</strain>
    </source>
</reference>
<accession>A0ABS3BAU6</accession>
<keyword evidence="3" id="KW-1185">Reference proteome</keyword>
<evidence type="ECO:0000313" key="3">
    <source>
        <dbReference type="Proteomes" id="UP000664344"/>
    </source>
</evidence>
<feature type="region of interest" description="Disordered" evidence="1">
    <location>
        <begin position="1"/>
        <end position="29"/>
    </location>
</feature>
<evidence type="ECO:0000256" key="1">
    <source>
        <dbReference type="SAM" id="MobiDB-lite"/>
    </source>
</evidence>
<dbReference type="Proteomes" id="UP000664344">
    <property type="component" value="Unassembled WGS sequence"/>
</dbReference>
<feature type="compositionally biased region" description="Basic and acidic residues" evidence="1">
    <location>
        <begin position="9"/>
        <end position="18"/>
    </location>
</feature>
<gene>
    <name evidence="2" type="ORF">JYP53_03615</name>
</gene>
<proteinExistence type="predicted"/>
<organism evidence="2 3">
    <name type="scientific">Marinobacter daepoensis</name>
    <dbReference type="NCBI Taxonomy" id="262077"/>
    <lineage>
        <taxon>Bacteria</taxon>
        <taxon>Pseudomonadati</taxon>
        <taxon>Pseudomonadota</taxon>
        <taxon>Gammaproteobacteria</taxon>
        <taxon>Pseudomonadales</taxon>
        <taxon>Marinobacteraceae</taxon>
        <taxon>Marinobacter</taxon>
    </lineage>
</organism>
<dbReference type="EMBL" id="JAFKDB010000008">
    <property type="protein sequence ID" value="MBN7768990.1"/>
    <property type="molecule type" value="Genomic_DNA"/>
</dbReference>
<comment type="caution">
    <text evidence="2">The sequence shown here is derived from an EMBL/GenBank/DDBJ whole genome shotgun (WGS) entry which is preliminary data.</text>
</comment>